<dbReference type="SUPFAM" id="SSF46689">
    <property type="entry name" value="Homeodomain-like"/>
    <property type="match status" value="1"/>
</dbReference>
<dbReference type="GO" id="GO:0006355">
    <property type="term" value="P:regulation of DNA-templated transcription"/>
    <property type="evidence" value="ECO:0007669"/>
    <property type="project" value="InterPro"/>
</dbReference>
<dbReference type="GO" id="GO:0000987">
    <property type="term" value="F:cis-regulatory region sequence-specific DNA binding"/>
    <property type="evidence" value="ECO:0007669"/>
    <property type="project" value="UniProtKB-ARBA"/>
</dbReference>
<comment type="subcellular location">
    <subcellularLocation>
        <location evidence="1 8">Nucleus</location>
    </subcellularLocation>
</comment>
<feature type="compositionally biased region" description="Basic and acidic residues" evidence="9">
    <location>
        <begin position="192"/>
        <end position="204"/>
    </location>
</feature>
<evidence type="ECO:0000313" key="11">
    <source>
        <dbReference type="EMBL" id="GFR14466.1"/>
    </source>
</evidence>
<proteinExistence type="inferred from homology"/>
<evidence type="ECO:0000256" key="7">
    <source>
        <dbReference type="ARBA" id="ARBA00038021"/>
    </source>
</evidence>
<organism evidence="11 12">
    <name type="scientific">Trichonephila clavata</name>
    <name type="common">Joro spider</name>
    <name type="synonym">Nephila clavata</name>
    <dbReference type="NCBI Taxonomy" id="2740835"/>
    <lineage>
        <taxon>Eukaryota</taxon>
        <taxon>Metazoa</taxon>
        <taxon>Ecdysozoa</taxon>
        <taxon>Arthropoda</taxon>
        <taxon>Chelicerata</taxon>
        <taxon>Arachnida</taxon>
        <taxon>Araneae</taxon>
        <taxon>Araneomorphae</taxon>
        <taxon>Entelegynae</taxon>
        <taxon>Araneoidea</taxon>
        <taxon>Nephilidae</taxon>
        <taxon>Trichonephila</taxon>
    </lineage>
</organism>
<feature type="region of interest" description="Disordered" evidence="9">
    <location>
        <begin position="192"/>
        <end position="224"/>
    </location>
</feature>
<feature type="region of interest" description="Disordered" evidence="9">
    <location>
        <begin position="1"/>
        <end position="36"/>
    </location>
</feature>
<evidence type="ECO:0000256" key="6">
    <source>
        <dbReference type="ARBA" id="ARBA00023242"/>
    </source>
</evidence>
<evidence type="ECO:0000256" key="5">
    <source>
        <dbReference type="ARBA" id="ARBA00023163"/>
    </source>
</evidence>
<dbReference type="CDD" id="cd00086">
    <property type="entry name" value="homeodomain"/>
    <property type="match status" value="1"/>
</dbReference>
<keyword evidence="2" id="KW-0805">Transcription regulation</keyword>
<keyword evidence="4 8" id="KW-0371">Homeobox</keyword>
<dbReference type="OrthoDB" id="10056939at2759"/>
<name>A0A8X6JPA0_TRICU</name>
<accession>A0A8X6JPA0</accession>
<dbReference type="Proteomes" id="UP000887116">
    <property type="component" value="Unassembled WGS sequence"/>
</dbReference>
<comment type="caution">
    <text evidence="11">The sequence shown here is derived from an EMBL/GenBank/DDBJ whole genome shotgun (WGS) entry which is preliminary data.</text>
</comment>
<dbReference type="InterPro" id="IPR008422">
    <property type="entry name" value="KN_HD"/>
</dbReference>
<dbReference type="SMART" id="SM00389">
    <property type="entry name" value="HOX"/>
    <property type="match status" value="1"/>
</dbReference>
<keyword evidence="6 8" id="KW-0539">Nucleus</keyword>
<evidence type="ECO:0000256" key="2">
    <source>
        <dbReference type="ARBA" id="ARBA00023015"/>
    </source>
</evidence>
<feature type="DNA-binding region" description="Homeobox" evidence="8">
    <location>
        <begin position="28"/>
        <end position="86"/>
    </location>
</feature>
<keyword evidence="5" id="KW-0804">Transcription</keyword>
<evidence type="ECO:0000313" key="12">
    <source>
        <dbReference type="Proteomes" id="UP000887116"/>
    </source>
</evidence>
<dbReference type="InterPro" id="IPR009057">
    <property type="entry name" value="Homeodomain-like_sf"/>
</dbReference>
<dbReference type="Pfam" id="PF05920">
    <property type="entry name" value="Homeobox_KN"/>
    <property type="match status" value="1"/>
</dbReference>
<dbReference type="PANTHER" id="PTHR11850">
    <property type="entry name" value="HOMEOBOX PROTEIN TRANSCRIPTION FACTORS"/>
    <property type="match status" value="1"/>
</dbReference>
<dbReference type="GO" id="GO:0001654">
    <property type="term" value="P:eye development"/>
    <property type="evidence" value="ECO:0007669"/>
    <property type="project" value="UniProtKB-ARBA"/>
</dbReference>
<gene>
    <name evidence="11" type="primary">Tgif1</name>
    <name evidence="11" type="ORF">TNCT_476191</name>
</gene>
<feature type="compositionally biased region" description="Low complexity" evidence="9">
    <location>
        <begin position="1"/>
        <end position="12"/>
    </location>
</feature>
<evidence type="ECO:0000259" key="10">
    <source>
        <dbReference type="PROSITE" id="PS50071"/>
    </source>
</evidence>
<comment type="similarity">
    <text evidence="7">Belongs to the TALE/TGIF homeobox family.</text>
</comment>
<keyword evidence="3 8" id="KW-0238">DNA-binding</keyword>
<evidence type="ECO:0000256" key="8">
    <source>
        <dbReference type="PROSITE-ProRule" id="PRU00108"/>
    </source>
</evidence>
<feature type="domain" description="Homeobox" evidence="10">
    <location>
        <begin position="26"/>
        <end position="85"/>
    </location>
</feature>
<dbReference type="GO" id="GO:0048646">
    <property type="term" value="P:anatomical structure formation involved in morphogenesis"/>
    <property type="evidence" value="ECO:0007669"/>
    <property type="project" value="UniProtKB-ARBA"/>
</dbReference>
<evidence type="ECO:0000256" key="1">
    <source>
        <dbReference type="ARBA" id="ARBA00004123"/>
    </source>
</evidence>
<feature type="compositionally biased region" description="Polar residues" evidence="9">
    <location>
        <begin position="211"/>
        <end position="223"/>
    </location>
</feature>
<dbReference type="EMBL" id="BMAO01036973">
    <property type="protein sequence ID" value="GFR14466.1"/>
    <property type="molecule type" value="Genomic_DNA"/>
</dbReference>
<dbReference type="InterPro" id="IPR050224">
    <property type="entry name" value="TALE_homeobox"/>
</dbReference>
<protein>
    <submittedName>
        <fullName evidence="11">Homeobox protein TGIF1</fullName>
    </submittedName>
</protein>
<dbReference type="InterPro" id="IPR001356">
    <property type="entry name" value="HD"/>
</dbReference>
<dbReference type="GO" id="GO:0005634">
    <property type="term" value="C:nucleus"/>
    <property type="evidence" value="ECO:0007669"/>
    <property type="project" value="UniProtKB-SubCell"/>
</dbReference>
<dbReference type="FunFam" id="1.10.10.60:FF:000059">
    <property type="entry name" value="TGFB-induced factor homeobox 1"/>
    <property type="match status" value="1"/>
</dbReference>
<evidence type="ECO:0000256" key="9">
    <source>
        <dbReference type="SAM" id="MobiDB-lite"/>
    </source>
</evidence>
<evidence type="ECO:0000256" key="4">
    <source>
        <dbReference type="ARBA" id="ARBA00023155"/>
    </source>
</evidence>
<dbReference type="AlphaFoldDB" id="A0A8X6JPA0"/>
<keyword evidence="12" id="KW-1185">Reference proteome</keyword>
<sequence length="272" mass="30570">MYLSDDSMSYDDPVPYDDSKPRLSEASIRKRRGNLPKESTKVLRAWLFEHRHKAYPSEKEKAQLAEDAKLSTIQVSNWFINARRRILPGMIRKEGCDPRHYTLSRKNGPNGPRVIPAYANKSSLYNQYGDSNTSPISSPYNRVTNVVTGREDSNNNTLSQVSSSQDTCAMKLTADHQKMLEQKLPVCTPSEADIHSRRTGEASHPKFVSGKTHSLSKQDSYPSRPSVIATRETSSFNTCPVTPPPSVDNFTPLKLLVDVACSIRDEERKVQV</sequence>
<dbReference type="Gene3D" id="1.10.10.60">
    <property type="entry name" value="Homeodomain-like"/>
    <property type="match status" value="1"/>
</dbReference>
<reference evidence="11" key="1">
    <citation type="submission" date="2020-07" db="EMBL/GenBank/DDBJ databases">
        <title>Multicomponent nature underlies the extraordinary mechanical properties of spider dragline silk.</title>
        <authorList>
            <person name="Kono N."/>
            <person name="Nakamura H."/>
            <person name="Mori M."/>
            <person name="Yoshida Y."/>
            <person name="Ohtoshi R."/>
            <person name="Malay A.D."/>
            <person name="Moran D.A.P."/>
            <person name="Tomita M."/>
            <person name="Numata K."/>
            <person name="Arakawa K."/>
        </authorList>
    </citation>
    <scope>NUCLEOTIDE SEQUENCE</scope>
</reference>
<evidence type="ECO:0000256" key="3">
    <source>
        <dbReference type="ARBA" id="ARBA00023125"/>
    </source>
</evidence>
<dbReference type="PROSITE" id="PS50071">
    <property type="entry name" value="HOMEOBOX_2"/>
    <property type="match status" value="1"/>
</dbReference>